<name>A0A1B0D511_PHLPP</name>
<dbReference type="InterPro" id="IPR024041">
    <property type="entry name" value="NH4_transpt_AmtB-like_dom"/>
</dbReference>
<dbReference type="RefSeq" id="XP_055715311.1">
    <property type="nucleotide sequence ID" value="XM_055859336.1"/>
</dbReference>
<organism evidence="7 8">
    <name type="scientific">Phlebotomus papatasi</name>
    <name type="common">Sandfly</name>
    <dbReference type="NCBI Taxonomy" id="29031"/>
    <lineage>
        <taxon>Eukaryota</taxon>
        <taxon>Metazoa</taxon>
        <taxon>Ecdysozoa</taxon>
        <taxon>Arthropoda</taxon>
        <taxon>Hexapoda</taxon>
        <taxon>Insecta</taxon>
        <taxon>Pterygota</taxon>
        <taxon>Neoptera</taxon>
        <taxon>Endopterygota</taxon>
        <taxon>Diptera</taxon>
        <taxon>Nematocera</taxon>
        <taxon>Psychodoidea</taxon>
        <taxon>Psychodidae</taxon>
        <taxon>Phlebotomus</taxon>
        <taxon>Phlebotomus</taxon>
    </lineage>
</organism>
<dbReference type="KEGG" id="ppap:129809492"/>
<dbReference type="OrthoDB" id="534912at2759"/>
<dbReference type="VEuPathDB" id="VectorBase:PPAPM1_010279"/>
<evidence type="ECO:0000313" key="7">
    <source>
        <dbReference type="EnsemblMetazoa" id="PPAI002569-PA"/>
    </source>
</evidence>
<protein>
    <recommendedName>
        <fullName evidence="6">Ammonium transporter AmtB-like domain-containing protein</fullName>
    </recommendedName>
</protein>
<keyword evidence="3" id="KW-0812">Transmembrane</keyword>
<dbReference type="GO" id="GO:0005886">
    <property type="term" value="C:plasma membrane"/>
    <property type="evidence" value="ECO:0007669"/>
    <property type="project" value="InterPro"/>
</dbReference>
<keyword evidence="4" id="KW-1133">Transmembrane helix</keyword>
<comment type="subcellular location">
    <subcellularLocation>
        <location evidence="1">Membrane</location>
        <topology evidence="1">Multi-pass membrane protein</topology>
    </subcellularLocation>
</comment>
<evidence type="ECO:0000259" key="6">
    <source>
        <dbReference type="Pfam" id="PF00909"/>
    </source>
</evidence>
<dbReference type="InterPro" id="IPR002229">
    <property type="entry name" value="RhesusRHD"/>
</dbReference>
<dbReference type="GO" id="GO:0097272">
    <property type="term" value="P:ammonium homeostasis"/>
    <property type="evidence" value="ECO:0007669"/>
    <property type="project" value="TreeGrafter"/>
</dbReference>
<keyword evidence="5" id="KW-0472">Membrane</keyword>
<dbReference type="PANTHER" id="PTHR11730">
    <property type="entry name" value="AMMONIUM TRANSPORTER"/>
    <property type="match status" value="1"/>
</dbReference>
<comment type="similarity">
    <text evidence="2">Belongs to the ammonium transporter (TC 2.A.49) family. Rh subfamily.</text>
</comment>
<dbReference type="AlphaFoldDB" id="A0A1B0D511"/>
<proteinExistence type="inferred from homology"/>
<dbReference type="Proteomes" id="UP000092462">
    <property type="component" value="Unassembled WGS sequence"/>
</dbReference>
<keyword evidence="8" id="KW-1185">Reference proteome</keyword>
<dbReference type="GO" id="GO:0008519">
    <property type="term" value="F:ammonium channel activity"/>
    <property type="evidence" value="ECO:0007669"/>
    <property type="project" value="InterPro"/>
</dbReference>
<evidence type="ECO:0000256" key="1">
    <source>
        <dbReference type="ARBA" id="ARBA00004141"/>
    </source>
</evidence>
<dbReference type="PRINTS" id="PR00342">
    <property type="entry name" value="RHESUSRHD"/>
</dbReference>
<reference evidence="7" key="1">
    <citation type="submission" date="2022-08" db="UniProtKB">
        <authorList>
            <consortium name="EnsemblMetazoa"/>
        </authorList>
    </citation>
    <scope>IDENTIFICATION</scope>
    <source>
        <strain evidence="7">Israel</strain>
    </source>
</reference>
<evidence type="ECO:0000256" key="5">
    <source>
        <dbReference type="ARBA" id="ARBA00023136"/>
    </source>
</evidence>
<dbReference type="EnsemblMetazoa" id="PPAI002569-RA">
    <property type="protein sequence ID" value="PPAI002569-PA"/>
    <property type="gene ID" value="PPAI002569"/>
</dbReference>
<dbReference type="PANTHER" id="PTHR11730:SF60">
    <property type="entry name" value="RH50, ISOFORM D"/>
    <property type="match status" value="1"/>
</dbReference>
<dbReference type="GeneID" id="129809492"/>
<dbReference type="FunFam" id="1.10.3430.10:FF:000012">
    <property type="entry name" value="Rh type C glycoprotein"/>
    <property type="match status" value="1"/>
</dbReference>
<feature type="domain" description="Ammonium transporter AmtB-like" evidence="6">
    <location>
        <begin position="50"/>
        <end position="424"/>
    </location>
</feature>
<dbReference type="EMBL" id="AJVK01011686">
    <property type="status" value="NOT_ANNOTATED_CDS"/>
    <property type="molecule type" value="Genomic_DNA"/>
</dbReference>
<evidence type="ECO:0000256" key="4">
    <source>
        <dbReference type="ARBA" id="ARBA00022989"/>
    </source>
</evidence>
<accession>A0A1B0D511</accession>
<dbReference type="SUPFAM" id="SSF111352">
    <property type="entry name" value="Ammonium transporter"/>
    <property type="match status" value="1"/>
</dbReference>
<dbReference type="Pfam" id="PF00909">
    <property type="entry name" value="Ammonium_transp"/>
    <property type="match status" value="1"/>
</dbReference>
<dbReference type="CTD" id="791729"/>
<evidence type="ECO:0000256" key="3">
    <source>
        <dbReference type="ARBA" id="ARBA00022692"/>
    </source>
</evidence>
<dbReference type="Gene3D" id="1.10.3430.10">
    <property type="entry name" value="Ammonium transporter AmtB like domains"/>
    <property type="match status" value="1"/>
</dbReference>
<evidence type="ECO:0000256" key="2">
    <source>
        <dbReference type="ARBA" id="ARBA00011036"/>
    </source>
</evidence>
<sequence>MQTPISTLTGFIAILVVQIIFGIVFGAFSEYGKELLPAKDGDPLPTNLGSYPHFQDIHVMIFIGFGFLMTFLKKYGYSATGFNLLVASLMVQWALIARGCFEMEDGKIRLTLGGMIGADIAAATVLISMGALLGRTTPIQLLVMGLFEIAIFAANEYLQLEYMKITDVGGSITVHAFGAYFGLAVSFVLRPKKSDLALTNNLEGPSYTSDIFAMVGTIFLWIFWPSFNSALVSGADQERAILNTYLGLAAATVVTFILSVLVSHEHKLDMVHVQNSTLAGGVAVGSVCNLLIHPYGAVLIGSLAGLLSVLGYRYLSPKMLEKLRLGDTCGVHNLHGMPAVLSAIFSAIFAAAATKNEYGNSLYDIFPAMIDSNSTLSEDHHSEPTPFGGYGRNAAEQAGYQLLGIISTVAIAIVGGLLTGAFLKSPSARMIPRDKHYDDEDSWEVPAP</sequence>
<evidence type="ECO:0000313" key="8">
    <source>
        <dbReference type="Proteomes" id="UP000092462"/>
    </source>
</evidence>
<dbReference type="InterPro" id="IPR029020">
    <property type="entry name" value="Ammonium/urea_transptr"/>
</dbReference>
<dbReference type="EMBL" id="AJVK01011685">
    <property type="status" value="NOT_ANNOTATED_CDS"/>
    <property type="molecule type" value="Genomic_DNA"/>
</dbReference>
<dbReference type="VEuPathDB" id="VectorBase:PPAI002569"/>